<dbReference type="GO" id="GO:0004252">
    <property type="term" value="F:serine-type endopeptidase activity"/>
    <property type="evidence" value="ECO:0007669"/>
    <property type="project" value="InterPro"/>
</dbReference>
<sequence>MTPFGHHELEYLVGLAPLVFGMVAMPTMEEAFTHRLSFQRQVLVAPADALPTLRRCVLTKSTLEQGEWWRLFTYMFVHRDWEHVWTNIGGLLCNGFAAFTQFGHISTYGVFLLSGLLAGTNSWGRAYQTKAQLQASVADLPQSFGPVRVPNLLRECWASTKQATANWTAPRLSGRTDIYGASGGVCGLMGFNLGLWAHRVWRHLRADAESFQLRNVAPSPGSPGFGFGTVPSP</sequence>
<gene>
    <name evidence="6" type="ORF">EVOR1521_LOCUS32019</name>
</gene>
<dbReference type="InterPro" id="IPR022764">
    <property type="entry name" value="Peptidase_S54_rhomboid_dom"/>
</dbReference>
<dbReference type="GO" id="GO:0016020">
    <property type="term" value="C:membrane"/>
    <property type="evidence" value="ECO:0007669"/>
    <property type="project" value="UniProtKB-SubCell"/>
</dbReference>
<keyword evidence="4" id="KW-0472">Membrane</keyword>
<dbReference type="Proteomes" id="UP001178507">
    <property type="component" value="Unassembled WGS sequence"/>
</dbReference>
<dbReference type="Pfam" id="PF01694">
    <property type="entry name" value="Rhomboid"/>
    <property type="match status" value="1"/>
</dbReference>
<dbReference type="Gene3D" id="1.20.1540.10">
    <property type="entry name" value="Rhomboid-like"/>
    <property type="match status" value="1"/>
</dbReference>
<evidence type="ECO:0000259" key="5">
    <source>
        <dbReference type="Pfam" id="PF01694"/>
    </source>
</evidence>
<evidence type="ECO:0000256" key="4">
    <source>
        <dbReference type="ARBA" id="ARBA00023136"/>
    </source>
</evidence>
<dbReference type="EMBL" id="CAUJNA010003875">
    <property type="protein sequence ID" value="CAJ1411459.1"/>
    <property type="molecule type" value="Genomic_DNA"/>
</dbReference>
<protein>
    <recommendedName>
        <fullName evidence="5">Peptidase S54 rhomboid domain-containing protein</fullName>
    </recommendedName>
</protein>
<proteinExistence type="predicted"/>
<keyword evidence="3" id="KW-1133">Transmembrane helix</keyword>
<comment type="subcellular location">
    <subcellularLocation>
        <location evidence="1">Membrane</location>
        <topology evidence="1">Multi-pass membrane protein</topology>
    </subcellularLocation>
</comment>
<feature type="domain" description="Peptidase S54 rhomboid" evidence="5">
    <location>
        <begin position="66"/>
        <end position="193"/>
    </location>
</feature>
<evidence type="ECO:0000256" key="1">
    <source>
        <dbReference type="ARBA" id="ARBA00004141"/>
    </source>
</evidence>
<evidence type="ECO:0000313" key="6">
    <source>
        <dbReference type="EMBL" id="CAJ1411459.1"/>
    </source>
</evidence>
<keyword evidence="7" id="KW-1185">Reference proteome</keyword>
<keyword evidence="2" id="KW-0812">Transmembrane</keyword>
<evidence type="ECO:0000313" key="7">
    <source>
        <dbReference type="Proteomes" id="UP001178507"/>
    </source>
</evidence>
<reference evidence="6" key="1">
    <citation type="submission" date="2023-08" db="EMBL/GenBank/DDBJ databases">
        <authorList>
            <person name="Chen Y."/>
            <person name="Shah S."/>
            <person name="Dougan E. K."/>
            <person name="Thang M."/>
            <person name="Chan C."/>
        </authorList>
    </citation>
    <scope>NUCLEOTIDE SEQUENCE</scope>
</reference>
<comment type="caution">
    <text evidence="6">The sequence shown here is derived from an EMBL/GenBank/DDBJ whole genome shotgun (WGS) entry which is preliminary data.</text>
</comment>
<evidence type="ECO:0000256" key="2">
    <source>
        <dbReference type="ARBA" id="ARBA00022692"/>
    </source>
</evidence>
<dbReference type="SUPFAM" id="SSF144091">
    <property type="entry name" value="Rhomboid-like"/>
    <property type="match status" value="1"/>
</dbReference>
<accession>A0AA36JTV8</accession>
<organism evidence="6 7">
    <name type="scientific">Effrenium voratum</name>
    <dbReference type="NCBI Taxonomy" id="2562239"/>
    <lineage>
        <taxon>Eukaryota</taxon>
        <taxon>Sar</taxon>
        <taxon>Alveolata</taxon>
        <taxon>Dinophyceae</taxon>
        <taxon>Suessiales</taxon>
        <taxon>Symbiodiniaceae</taxon>
        <taxon>Effrenium</taxon>
    </lineage>
</organism>
<name>A0AA36JTV8_9DINO</name>
<evidence type="ECO:0000256" key="3">
    <source>
        <dbReference type="ARBA" id="ARBA00022989"/>
    </source>
</evidence>
<dbReference type="AlphaFoldDB" id="A0AA36JTV8"/>
<dbReference type="InterPro" id="IPR035952">
    <property type="entry name" value="Rhomboid-like_sf"/>
</dbReference>